<proteinExistence type="predicted"/>
<dbReference type="EMBL" id="FPCH01000001">
    <property type="protein sequence ID" value="SFV28517.1"/>
    <property type="molecule type" value="Genomic_DNA"/>
</dbReference>
<dbReference type="Proteomes" id="UP000199423">
    <property type="component" value="Unassembled WGS sequence"/>
</dbReference>
<sequence length="89" mass="9717">MTRKMLKIVDGPDKPALRCALAYPDREYVHFTLEGDATDAAIARIEDQAEGFTFEINGWLTTGVHKGETFLGIYSVETRSGQIALGIGA</sequence>
<gene>
    <name evidence="1" type="ORF">SAMN04488557_1025</name>
</gene>
<reference evidence="2" key="1">
    <citation type="submission" date="2016-10" db="EMBL/GenBank/DDBJ databases">
        <authorList>
            <person name="Varghese N."/>
            <person name="Submissions S."/>
        </authorList>
    </citation>
    <scope>NUCLEOTIDE SEQUENCE [LARGE SCALE GENOMIC DNA]</scope>
    <source>
        <strain evidence="2">DSM 1565</strain>
    </source>
</reference>
<keyword evidence="2" id="KW-1185">Reference proteome</keyword>
<dbReference type="STRING" id="51670.SAMN04488557_1025"/>
<name>A0A1I7N1G2_9HYPH</name>
<dbReference type="RefSeq" id="WP_092865025.1">
    <property type="nucleotide sequence ID" value="NZ_FPCH01000001.1"/>
</dbReference>
<dbReference type="OrthoDB" id="7933257at2"/>
<accession>A0A1I7N1G2</accession>
<dbReference type="AlphaFoldDB" id="A0A1I7N1G2"/>
<evidence type="ECO:0000313" key="1">
    <source>
        <dbReference type="EMBL" id="SFV28517.1"/>
    </source>
</evidence>
<organism evidence="1 2">
    <name type="scientific">Hyphomicrobium facile</name>
    <dbReference type="NCBI Taxonomy" id="51670"/>
    <lineage>
        <taxon>Bacteria</taxon>
        <taxon>Pseudomonadati</taxon>
        <taxon>Pseudomonadota</taxon>
        <taxon>Alphaproteobacteria</taxon>
        <taxon>Hyphomicrobiales</taxon>
        <taxon>Hyphomicrobiaceae</taxon>
        <taxon>Hyphomicrobium</taxon>
    </lineage>
</organism>
<evidence type="ECO:0000313" key="2">
    <source>
        <dbReference type="Proteomes" id="UP000199423"/>
    </source>
</evidence>
<protein>
    <submittedName>
        <fullName evidence="1">Uncharacterized protein</fullName>
    </submittedName>
</protein>